<evidence type="ECO:0000313" key="2">
    <source>
        <dbReference type="Proteomes" id="UP000024635"/>
    </source>
</evidence>
<comment type="caution">
    <text evidence="1">The sequence shown here is derived from an EMBL/GenBank/DDBJ whole genome shotgun (WGS) entry which is preliminary data.</text>
</comment>
<sequence length="82" mass="8953">MRDPSLPDTDEPTRTRSLAADLCGRGGAEDLHHGKILIDAISDDKYSQLPPSAIREWGGVEHGGRLSTCVRASLLEQLKELE</sequence>
<gene>
    <name evidence="1" type="primary">Acey_s0076.g991</name>
    <name evidence="1" type="ORF">Y032_0076g991</name>
</gene>
<proteinExistence type="predicted"/>
<evidence type="ECO:0000313" key="1">
    <source>
        <dbReference type="EMBL" id="EYC06453.1"/>
    </source>
</evidence>
<dbReference type="Proteomes" id="UP000024635">
    <property type="component" value="Unassembled WGS sequence"/>
</dbReference>
<dbReference type="EMBL" id="JARK01001412">
    <property type="protein sequence ID" value="EYC06453.1"/>
    <property type="molecule type" value="Genomic_DNA"/>
</dbReference>
<reference evidence="2" key="1">
    <citation type="journal article" date="2015" name="Nat. Genet.">
        <title>The genome and transcriptome of the zoonotic hookworm Ancylostoma ceylanicum identify infection-specific gene families.</title>
        <authorList>
            <person name="Schwarz E.M."/>
            <person name="Hu Y."/>
            <person name="Antoshechkin I."/>
            <person name="Miller M.M."/>
            <person name="Sternberg P.W."/>
            <person name="Aroian R.V."/>
        </authorList>
    </citation>
    <scope>NUCLEOTIDE SEQUENCE</scope>
    <source>
        <strain evidence="2">HY135</strain>
    </source>
</reference>
<accession>A0A016TVQ6</accession>
<dbReference type="AlphaFoldDB" id="A0A016TVQ6"/>
<name>A0A016TVQ6_9BILA</name>
<protein>
    <submittedName>
        <fullName evidence="1">Uncharacterized protein</fullName>
    </submittedName>
</protein>
<organism evidence="1 2">
    <name type="scientific">Ancylostoma ceylanicum</name>
    <dbReference type="NCBI Taxonomy" id="53326"/>
    <lineage>
        <taxon>Eukaryota</taxon>
        <taxon>Metazoa</taxon>
        <taxon>Ecdysozoa</taxon>
        <taxon>Nematoda</taxon>
        <taxon>Chromadorea</taxon>
        <taxon>Rhabditida</taxon>
        <taxon>Rhabditina</taxon>
        <taxon>Rhabditomorpha</taxon>
        <taxon>Strongyloidea</taxon>
        <taxon>Ancylostomatidae</taxon>
        <taxon>Ancylostomatinae</taxon>
        <taxon>Ancylostoma</taxon>
    </lineage>
</organism>
<keyword evidence="2" id="KW-1185">Reference proteome</keyword>